<feature type="transmembrane region" description="Helical" evidence="6">
    <location>
        <begin position="91"/>
        <end position="114"/>
    </location>
</feature>
<dbReference type="RefSeq" id="XP_068357668.1">
    <property type="nucleotide sequence ID" value="XM_068505885.1"/>
</dbReference>
<evidence type="ECO:0000256" key="1">
    <source>
        <dbReference type="ARBA" id="ARBA00004141"/>
    </source>
</evidence>
<dbReference type="VEuPathDB" id="TrichDB:TRFO_27978"/>
<evidence type="ECO:0000259" key="7">
    <source>
        <dbReference type="SMART" id="SM00014"/>
    </source>
</evidence>
<name>A0A1J4K452_9EUKA</name>
<dbReference type="GO" id="GO:0006644">
    <property type="term" value="P:phospholipid metabolic process"/>
    <property type="evidence" value="ECO:0007669"/>
    <property type="project" value="InterPro"/>
</dbReference>
<dbReference type="Pfam" id="PF01569">
    <property type="entry name" value="PAP2"/>
    <property type="match status" value="1"/>
</dbReference>
<keyword evidence="5 6" id="KW-0472">Membrane</keyword>
<protein>
    <submittedName>
        <fullName evidence="8">PAP2 superfamily protein</fullName>
    </submittedName>
</protein>
<organism evidence="8 9">
    <name type="scientific">Tritrichomonas foetus</name>
    <dbReference type="NCBI Taxonomy" id="1144522"/>
    <lineage>
        <taxon>Eukaryota</taxon>
        <taxon>Metamonada</taxon>
        <taxon>Parabasalia</taxon>
        <taxon>Tritrichomonadida</taxon>
        <taxon>Tritrichomonadidae</taxon>
        <taxon>Tritrichomonas</taxon>
    </lineage>
</organism>
<reference evidence="8" key="1">
    <citation type="submission" date="2016-10" db="EMBL/GenBank/DDBJ databases">
        <authorList>
            <person name="Benchimol M."/>
            <person name="Almeida L.G."/>
            <person name="Vasconcelos A.T."/>
            <person name="Perreira-Neves A."/>
            <person name="Rosa I.A."/>
            <person name="Tasca T."/>
            <person name="Bogo M.R."/>
            <person name="de Souza W."/>
        </authorList>
    </citation>
    <scope>NUCLEOTIDE SEQUENCE [LARGE SCALE GENOMIC DNA]</scope>
    <source>
        <strain evidence="8">K</strain>
    </source>
</reference>
<dbReference type="GO" id="GO:0016020">
    <property type="term" value="C:membrane"/>
    <property type="evidence" value="ECO:0007669"/>
    <property type="project" value="UniProtKB-SubCell"/>
</dbReference>
<accession>A0A1J4K452</accession>
<dbReference type="EMBL" id="MLAK01000790">
    <property type="protein sequence ID" value="OHT04532.1"/>
    <property type="molecule type" value="Genomic_DNA"/>
</dbReference>
<dbReference type="InterPro" id="IPR036938">
    <property type="entry name" value="PAP2/HPO_sf"/>
</dbReference>
<evidence type="ECO:0000256" key="4">
    <source>
        <dbReference type="ARBA" id="ARBA00022989"/>
    </source>
</evidence>
<dbReference type="SUPFAM" id="SSF48317">
    <property type="entry name" value="Acid phosphatase/Vanadium-dependent haloperoxidase"/>
    <property type="match status" value="1"/>
</dbReference>
<dbReference type="Gene3D" id="1.20.144.10">
    <property type="entry name" value="Phosphatidic acid phosphatase type 2/haloperoxidase"/>
    <property type="match status" value="1"/>
</dbReference>
<feature type="transmembrane region" description="Helical" evidence="6">
    <location>
        <begin position="214"/>
        <end position="237"/>
    </location>
</feature>
<comment type="subcellular location">
    <subcellularLocation>
        <location evidence="1">Membrane</location>
        <topology evidence="1">Multi-pass membrane protein</topology>
    </subcellularLocation>
</comment>
<dbReference type="PANTHER" id="PTHR10165:SF198">
    <property type="entry name" value="PHOSPHATE PHOSPHATASE, PUTATIVE-RELATED"/>
    <property type="match status" value="1"/>
</dbReference>
<feature type="domain" description="Phosphatidic acid phosphatase type 2/haloperoxidase" evidence="7">
    <location>
        <begin position="96"/>
        <end position="229"/>
    </location>
</feature>
<keyword evidence="9" id="KW-1185">Reference proteome</keyword>
<evidence type="ECO:0000313" key="8">
    <source>
        <dbReference type="EMBL" id="OHT04532.1"/>
    </source>
</evidence>
<dbReference type="InterPro" id="IPR043216">
    <property type="entry name" value="PAP-like"/>
</dbReference>
<dbReference type="Proteomes" id="UP000179807">
    <property type="component" value="Unassembled WGS sequence"/>
</dbReference>
<evidence type="ECO:0000256" key="2">
    <source>
        <dbReference type="ARBA" id="ARBA00008816"/>
    </source>
</evidence>
<evidence type="ECO:0000256" key="6">
    <source>
        <dbReference type="SAM" id="Phobius"/>
    </source>
</evidence>
<dbReference type="SMART" id="SM00014">
    <property type="entry name" value="acidPPc"/>
    <property type="match status" value="1"/>
</dbReference>
<evidence type="ECO:0000256" key="3">
    <source>
        <dbReference type="ARBA" id="ARBA00022692"/>
    </source>
</evidence>
<keyword evidence="3 6" id="KW-0812">Transmembrane</keyword>
<comment type="caution">
    <text evidence="8">The sequence shown here is derived from an EMBL/GenBank/DDBJ whole genome shotgun (WGS) entry which is preliminary data.</text>
</comment>
<keyword evidence="4 6" id="KW-1133">Transmembrane helix</keyword>
<gene>
    <name evidence="8" type="ORF">TRFO_27978</name>
</gene>
<comment type="similarity">
    <text evidence="2">Belongs to the PA-phosphatase related phosphoesterase family.</text>
</comment>
<evidence type="ECO:0000313" key="9">
    <source>
        <dbReference type="Proteomes" id="UP000179807"/>
    </source>
</evidence>
<evidence type="ECO:0000256" key="5">
    <source>
        <dbReference type="ARBA" id="ARBA00023136"/>
    </source>
</evidence>
<proteinExistence type="inferred from homology"/>
<feature type="transmembrane region" description="Helical" evidence="6">
    <location>
        <begin position="58"/>
        <end position="79"/>
    </location>
</feature>
<dbReference type="OrthoDB" id="8907274at2759"/>
<dbReference type="AlphaFoldDB" id="A0A1J4K452"/>
<feature type="transmembrane region" description="Helical" evidence="6">
    <location>
        <begin position="12"/>
        <end position="29"/>
    </location>
</feature>
<dbReference type="GeneID" id="94840589"/>
<dbReference type="InterPro" id="IPR000326">
    <property type="entry name" value="PAP2/HPO"/>
</dbReference>
<feature type="transmembrane region" description="Helical" evidence="6">
    <location>
        <begin position="183"/>
        <end position="202"/>
    </location>
</feature>
<sequence>MVSAKEVFVDYHLIDIILLLILCVFWYILQNANPNRLYVPKRDPHCSYPHYDTGMKEATNLFVVVICPVIVYSILYGIIKTKGIMDGLIPFDYLFVIIGHIGCVILTNILGNILKLQVGRPRPDFFDVLGINANSETAQPDGMSNKQYIECFKSFPSGHTTSAACGMIYFILFLQKAIITHQFWIYFLKICPILYTFYIAAMRITEHRHHFEDVLAGLIIGLTFPIIFFSGATEYIFTQQPFP</sequence>
<dbReference type="PANTHER" id="PTHR10165">
    <property type="entry name" value="LIPID PHOSPHATE PHOSPHATASE"/>
    <property type="match status" value="1"/>
</dbReference>